<dbReference type="RefSeq" id="WP_284313935.1">
    <property type="nucleotide sequence ID" value="NZ_BSPC01000036.1"/>
</dbReference>
<evidence type="ECO:0000313" key="5">
    <source>
        <dbReference type="Proteomes" id="UP001156882"/>
    </source>
</evidence>
<evidence type="ECO:0000256" key="1">
    <source>
        <dbReference type="ARBA" id="ARBA00023015"/>
    </source>
</evidence>
<protein>
    <submittedName>
        <fullName evidence="4">DeoR family transcriptional regulator</fullName>
    </submittedName>
</protein>
<reference evidence="5" key="1">
    <citation type="journal article" date="2019" name="Int. J. Syst. Evol. Microbiol.">
        <title>The Global Catalogue of Microorganisms (GCM) 10K type strain sequencing project: providing services to taxonomists for standard genome sequencing and annotation.</title>
        <authorList>
            <consortium name="The Broad Institute Genomics Platform"/>
            <consortium name="The Broad Institute Genome Sequencing Center for Infectious Disease"/>
            <person name="Wu L."/>
            <person name="Ma J."/>
        </authorList>
    </citation>
    <scope>NUCLEOTIDE SEQUENCE [LARGE SCALE GENOMIC DNA]</scope>
    <source>
        <strain evidence="5">NBRC 101365</strain>
    </source>
</reference>
<accession>A0ABQ6CL06</accession>
<evidence type="ECO:0000259" key="3">
    <source>
        <dbReference type="PROSITE" id="PS51000"/>
    </source>
</evidence>
<dbReference type="InterPro" id="IPR014036">
    <property type="entry name" value="DeoR-like_C"/>
</dbReference>
<dbReference type="SMART" id="SM00420">
    <property type="entry name" value="HTH_DEOR"/>
    <property type="match status" value="1"/>
</dbReference>
<dbReference type="Pfam" id="PF00455">
    <property type="entry name" value="DeoRC"/>
    <property type="match status" value="1"/>
</dbReference>
<dbReference type="InterPro" id="IPR050313">
    <property type="entry name" value="Carb_Metab_HTH_regulators"/>
</dbReference>
<sequence>MSKTEDRRQDIADYVMRHGQVRIEDLVSHFGVSRMTIHRHVDLLAQQGIIRKLHGMVTVLPSGVYESSFRYRQGIGRAEKEALARAALAHVEAGQVVMLDDSSTAGSTAPLLAEVKPLTVITNSVHAGAVLMEAGDVDFICLGGQYHPTYNAYIGLLCENAIAGLRANLLICSASAVSGGAAYIQDQHVVRVKQAMMRACAKRILLLEAAKFDKIALHALADLSAFDAVLVTDGLPAAIADQLQEAGVRLQIVKTVTA</sequence>
<evidence type="ECO:0000256" key="2">
    <source>
        <dbReference type="ARBA" id="ARBA00023163"/>
    </source>
</evidence>
<evidence type="ECO:0000313" key="4">
    <source>
        <dbReference type="EMBL" id="GLS20855.1"/>
    </source>
</evidence>
<dbReference type="EMBL" id="BSPC01000036">
    <property type="protein sequence ID" value="GLS20855.1"/>
    <property type="molecule type" value="Genomic_DNA"/>
</dbReference>
<dbReference type="InterPro" id="IPR037171">
    <property type="entry name" value="NagB/RpiA_transferase-like"/>
</dbReference>
<dbReference type="SUPFAM" id="SSF46785">
    <property type="entry name" value="Winged helix' DNA-binding domain"/>
    <property type="match status" value="1"/>
</dbReference>
<gene>
    <name evidence="4" type="ORF">GCM10007874_38720</name>
</gene>
<keyword evidence="5" id="KW-1185">Reference proteome</keyword>
<dbReference type="Gene3D" id="1.10.10.10">
    <property type="entry name" value="Winged helix-like DNA-binding domain superfamily/Winged helix DNA-binding domain"/>
    <property type="match status" value="1"/>
</dbReference>
<organism evidence="4 5">
    <name type="scientific">Labrys miyagiensis</name>
    <dbReference type="NCBI Taxonomy" id="346912"/>
    <lineage>
        <taxon>Bacteria</taxon>
        <taxon>Pseudomonadati</taxon>
        <taxon>Pseudomonadota</taxon>
        <taxon>Alphaproteobacteria</taxon>
        <taxon>Hyphomicrobiales</taxon>
        <taxon>Xanthobacteraceae</taxon>
        <taxon>Labrys</taxon>
    </lineage>
</organism>
<dbReference type="PANTHER" id="PTHR30363:SF44">
    <property type="entry name" value="AGA OPERON TRANSCRIPTIONAL REPRESSOR-RELATED"/>
    <property type="match status" value="1"/>
</dbReference>
<proteinExistence type="predicted"/>
<dbReference type="PROSITE" id="PS51000">
    <property type="entry name" value="HTH_DEOR_2"/>
    <property type="match status" value="1"/>
</dbReference>
<feature type="domain" description="HTH deoR-type" evidence="3">
    <location>
        <begin position="4"/>
        <end position="59"/>
    </location>
</feature>
<dbReference type="InterPro" id="IPR036388">
    <property type="entry name" value="WH-like_DNA-bd_sf"/>
</dbReference>
<keyword evidence="2" id="KW-0804">Transcription</keyword>
<dbReference type="SUPFAM" id="SSF100950">
    <property type="entry name" value="NagB/RpiA/CoA transferase-like"/>
    <property type="match status" value="1"/>
</dbReference>
<name>A0ABQ6CL06_9HYPH</name>
<comment type="caution">
    <text evidence="4">The sequence shown here is derived from an EMBL/GenBank/DDBJ whole genome shotgun (WGS) entry which is preliminary data.</text>
</comment>
<dbReference type="SMART" id="SM01134">
    <property type="entry name" value="DeoRC"/>
    <property type="match status" value="1"/>
</dbReference>
<keyword evidence="1" id="KW-0805">Transcription regulation</keyword>
<dbReference type="PANTHER" id="PTHR30363">
    <property type="entry name" value="HTH-TYPE TRANSCRIPTIONAL REGULATOR SRLR-RELATED"/>
    <property type="match status" value="1"/>
</dbReference>
<dbReference type="InterPro" id="IPR001034">
    <property type="entry name" value="DeoR_HTH"/>
</dbReference>
<dbReference type="InterPro" id="IPR036390">
    <property type="entry name" value="WH_DNA-bd_sf"/>
</dbReference>
<dbReference type="Pfam" id="PF08220">
    <property type="entry name" value="HTH_DeoR"/>
    <property type="match status" value="1"/>
</dbReference>
<dbReference type="Proteomes" id="UP001156882">
    <property type="component" value="Unassembled WGS sequence"/>
</dbReference>